<dbReference type="VEuPathDB" id="FungiDB:MFRU_017g00390"/>
<feature type="compositionally biased region" description="Basic and acidic residues" evidence="1">
    <location>
        <begin position="349"/>
        <end position="385"/>
    </location>
</feature>
<dbReference type="Proteomes" id="UP000322873">
    <property type="component" value="Unassembled WGS sequence"/>
</dbReference>
<feature type="compositionally biased region" description="Polar residues" evidence="1">
    <location>
        <begin position="56"/>
        <end position="77"/>
    </location>
</feature>
<keyword evidence="3" id="KW-1185">Reference proteome</keyword>
<sequence length="385" mass="43324">MLEKLFDQGRENAEYRNASNEVANDEVVTSLAELEKLKVLECAIYKKLFGDDRTGTETSDSSVVDKNNNTLVDSHPSEASSLVKTNISYADQAAKEPPPPKAPELTFMQKRHLAITADAKKRMGEAAWNRLLVEGRQAQEAAFKLDDIMDRRRRLLPMMPGGIIHQYSSFAPANWNCENIWSAEDGKQIKKAEEKTQDKVPLTTCLGWFLLGDDCPRYREFIKKSINPKPKNSVEATKFFQAQIQDSWKKLPGVIARENREHDEIKNRSSEYTGTIPQPILKDTWKQRQVNEEGVSRQMSKESSFIDANGVTHVKRKAAEEADKTTNKKMKGPSSPEKVRMVPFGVVEADAKGEEKITPAKDSRGVTHISKEAADKADERLCQGD</sequence>
<feature type="compositionally biased region" description="Basic and acidic residues" evidence="1">
    <location>
        <begin position="317"/>
        <end position="326"/>
    </location>
</feature>
<accession>A0A5M9JJD4</accession>
<dbReference type="EMBL" id="VICG01000009">
    <property type="protein sequence ID" value="KAA8568847.1"/>
    <property type="molecule type" value="Genomic_DNA"/>
</dbReference>
<comment type="caution">
    <text evidence="2">The sequence shown here is derived from an EMBL/GenBank/DDBJ whole genome shotgun (WGS) entry which is preliminary data.</text>
</comment>
<feature type="region of interest" description="Disordered" evidence="1">
    <location>
        <begin position="317"/>
        <end position="385"/>
    </location>
</feature>
<proteinExistence type="predicted"/>
<evidence type="ECO:0000313" key="3">
    <source>
        <dbReference type="Proteomes" id="UP000322873"/>
    </source>
</evidence>
<dbReference type="AlphaFoldDB" id="A0A5M9JJD4"/>
<organism evidence="2 3">
    <name type="scientific">Monilinia fructicola</name>
    <name type="common">Brown rot fungus</name>
    <name type="synonym">Ciboria fructicola</name>
    <dbReference type="NCBI Taxonomy" id="38448"/>
    <lineage>
        <taxon>Eukaryota</taxon>
        <taxon>Fungi</taxon>
        <taxon>Dikarya</taxon>
        <taxon>Ascomycota</taxon>
        <taxon>Pezizomycotina</taxon>
        <taxon>Leotiomycetes</taxon>
        <taxon>Helotiales</taxon>
        <taxon>Sclerotiniaceae</taxon>
        <taxon>Monilinia</taxon>
    </lineage>
</organism>
<name>A0A5M9JJD4_MONFR</name>
<feature type="region of interest" description="Disordered" evidence="1">
    <location>
        <begin position="54"/>
        <end position="77"/>
    </location>
</feature>
<gene>
    <name evidence="2" type="ORF">EYC84_007827</name>
</gene>
<protein>
    <submittedName>
        <fullName evidence="2">Uncharacterized protein</fullName>
    </submittedName>
</protein>
<evidence type="ECO:0000313" key="2">
    <source>
        <dbReference type="EMBL" id="KAA8568847.1"/>
    </source>
</evidence>
<evidence type="ECO:0000256" key="1">
    <source>
        <dbReference type="SAM" id="MobiDB-lite"/>
    </source>
</evidence>
<reference evidence="2 3" key="1">
    <citation type="submission" date="2019-06" db="EMBL/GenBank/DDBJ databases">
        <title>Genome Sequence of the Brown Rot Fungal Pathogen Monilinia fructicola.</title>
        <authorList>
            <person name="De Miccolis Angelini R.M."/>
            <person name="Landi L."/>
            <person name="Abate D."/>
            <person name="Pollastro S."/>
            <person name="Romanazzi G."/>
            <person name="Faretra F."/>
        </authorList>
    </citation>
    <scope>NUCLEOTIDE SEQUENCE [LARGE SCALE GENOMIC DNA]</scope>
    <source>
        <strain evidence="2 3">Mfrc123</strain>
    </source>
</reference>